<dbReference type="InterPro" id="IPR013078">
    <property type="entry name" value="His_Pase_superF_clade-1"/>
</dbReference>
<evidence type="ECO:0000313" key="12">
    <source>
        <dbReference type="Proteomes" id="UP000256856"/>
    </source>
</evidence>
<dbReference type="PANTHER" id="PTHR11931">
    <property type="entry name" value="PHOSPHOGLYCERATE MUTASE"/>
    <property type="match status" value="1"/>
</dbReference>
<gene>
    <name evidence="6" type="primary">gpmA</name>
    <name evidence="11" type="ORF">C9I82_002</name>
</gene>
<comment type="function">
    <text evidence="6 10">Catalyzes the interconversion of 2-phosphoglycerate and 3-phosphoglycerate.</text>
</comment>
<dbReference type="SUPFAM" id="SSF53254">
    <property type="entry name" value="Phosphoglycerate mutase-like"/>
    <property type="match status" value="1"/>
</dbReference>
<evidence type="ECO:0000256" key="3">
    <source>
        <dbReference type="ARBA" id="ARBA00022432"/>
    </source>
</evidence>
<dbReference type="SMART" id="SM00855">
    <property type="entry name" value="PGAM"/>
    <property type="match status" value="1"/>
</dbReference>
<dbReference type="Pfam" id="PF00300">
    <property type="entry name" value="His_Phos_1"/>
    <property type="match status" value="2"/>
</dbReference>
<dbReference type="GO" id="GO:0004619">
    <property type="term" value="F:phosphoglycerate mutase activity"/>
    <property type="evidence" value="ECO:0007669"/>
    <property type="project" value="UniProtKB-UniRule"/>
</dbReference>
<comment type="pathway">
    <text evidence="6 10">Carbohydrate degradation; glycolysis; pyruvate from D-glyceraldehyde 3-phosphate: step 3/5.</text>
</comment>
<evidence type="ECO:0000256" key="1">
    <source>
        <dbReference type="ARBA" id="ARBA00000380"/>
    </source>
</evidence>
<evidence type="ECO:0000256" key="5">
    <source>
        <dbReference type="ARBA" id="ARBA00023235"/>
    </source>
</evidence>
<evidence type="ECO:0000256" key="8">
    <source>
        <dbReference type="PIRSR" id="PIRSR613078-2"/>
    </source>
</evidence>
<evidence type="ECO:0000256" key="10">
    <source>
        <dbReference type="RuleBase" id="RU004512"/>
    </source>
</evidence>
<comment type="catalytic activity">
    <reaction evidence="1 6 10">
        <text>(2R)-2-phosphoglycerate = (2R)-3-phosphoglycerate</text>
        <dbReference type="Rhea" id="RHEA:15901"/>
        <dbReference type="ChEBI" id="CHEBI:58272"/>
        <dbReference type="ChEBI" id="CHEBI:58289"/>
        <dbReference type="EC" id="5.4.2.11"/>
    </reaction>
</comment>
<evidence type="ECO:0000256" key="4">
    <source>
        <dbReference type="ARBA" id="ARBA00023152"/>
    </source>
</evidence>
<evidence type="ECO:0000256" key="2">
    <source>
        <dbReference type="ARBA" id="ARBA00006717"/>
    </source>
</evidence>
<feature type="binding site" evidence="6 8">
    <location>
        <position position="120"/>
    </location>
    <ligand>
        <name>substrate</name>
    </ligand>
</feature>
<feature type="binding site" evidence="6 8">
    <location>
        <begin position="43"/>
        <end position="44"/>
    </location>
    <ligand>
        <name>substrate</name>
    </ligand>
</feature>
<dbReference type="FunFam" id="3.40.50.1240:FF:000003">
    <property type="entry name" value="2,3-bisphosphoglycerate-dependent phosphoglycerate mutase"/>
    <property type="match status" value="1"/>
</dbReference>
<dbReference type="InterPro" id="IPR029033">
    <property type="entry name" value="His_PPase_superfam"/>
</dbReference>
<dbReference type="GO" id="GO:0006094">
    <property type="term" value="P:gluconeogenesis"/>
    <property type="evidence" value="ECO:0007669"/>
    <property type="project" value="UniProtKB-UniRule"/>
</dbReference>
<feature type="binding site" evidence="6 8">
    <location>
        <position position="82"/>
    </location>
    <ligand>
        <name>substrate</name>
    </ligand>
</feature>
<sequence length="251" mass="29840">MTSLLKHIIIHRKNIKVNFMKKNKKIILIRHGESIWNKENKFTGWQDIDLSENGIIEAKKAGNLLKKKKYFLDVAYTSMLTRAIHTLWIILKILNQVWLPVYKTWRLNERHYGNLEGMNKDEIKKKYGIKQVHSWRRSLNVSPPKMNEKDKRFFTNDIRYKNLKKKYIPNGESLSSTIKRIIPYWEKNIINQLKKSKCIIIVAHGNSLRSLIKYISNLNENQISKLNIPTGVPIIYEFSDKNQLIKNYYLK</sequence>
<dbReference type="InterPro" id="IPR005952">
    <property type="entry name" value="Phosphogly_mut1"/>
</dbReference>
<keyword evidence="12" id="KW-1185">Reference proteome</keyword>
<organism evidence="11 12">
    <name type="scientific">Candidatus Purcelliella pentastirinorum</name>
    <dbReference type="NCBI Taxonomy" id="472834"/>
    <lineage>
        <taxon>Bacteria</taxon>
        <taxon>Pseudomonadati</taxon>
        <taxon>Pseudomonadota</taxon>
        <taxon>Gammaproteobacteria</taxon>
        <taxon>Enterobacterales</taxon>
        <taxon>Enterobacteriaceae</taxon>
        <taxon>Candidatus Purcelliella</taxon>
    </lineage>
</organism>
<dbReference type="NCBIfam" id="NF010713">
    <property type="entry name" value="PRK14115.1"/>
    <property type="match status" value="1"/>
</dbReference>
<feature type="site" description="Transition state stabilizer" evidence="6 9">
    <location>
        <position position="204"/>
    </location>
</feature>
<feature type="active site" description="Tele-phosphohistidine intermediate" evidence="6 7">
    <location>
        <position position="31"/>
    </location>
</feature>
<comment type="subunit">
    <text evidence="6">Homodimer.</text>
</comment>
<feature type="binding site" evidence="6 8">
    <location>
        <begin position="136"/>
        <end position="137"/>
    </location>
    <ligand>
        <name>substrate</name>
    </ligand>
</feature>
<name>A0A346DZ29_9ENTR</name>
<dbReference type="NCBIfam" id="TIGR01258">
    <property type="entry name" value="pgm_1"/>
    <property type="match status" value="1"/>
</dbReference>
<protein>
    <recommendedName>
        <fullName evidence="6 10">2,3-bisphosphoglycerate-dependent phosphoglycerate mutase</fullName>
        <shortName evidence="6">BPG-dependent PGAM</shortName>
        <shortName evidence="6">PGAM</shortName>
        <shortName evidence="6">Phosphoglyceromutase</shortName>
        <shortName evidence="6">dPGM</shortName>
        <ecNumber evidence="6 10">5.4.2.11</ecNumber>
    </recommendedName>
</protein>
<evidence type="ECO:0000256" key="9">
    <source>
        <dbReference type="PIRSR" id="PIRSR613078-3"/>
    </source>
</evidence>
<dbReference type="KEGG" id="ppet:C9I82_002"/>
<keyword evidence="3 6" id="KW-0312">Gluconeogenesis</keyword>
<evidence type="ECO:0000256" key="7">
    <source>
        <dbReference type="PIRSR" id="PIRSR613078-1"/>
    </source>
</evidence>
<reference evidence="11 12" key="1">
    <citation type="submission" date="2018-03" db="EMBL/GenBank/DDBJ databases">
        <title>A parallel universe: an anciently diverged bacterial symbiosis in a Hawaiian planthopper (Hemiptera: Cixiidae) reveals rearranged nutritional responsibilities.</title>
        <authorList>
            <person name="Bennett G."/>
            <person name="Mao M."/>
        </authorList>
    </citation>
    <scope>NUCLEOTIDE SEQUENCE [LARGE SCALE GENOMIC DNA]</scope>
    <source>
        <strain evidence="11 12">OLIH</strain>
    </source>
</reference>
<evidence type="ECO:0000256" key="6">
    <source>
        <dbReference type="HAMAP-Rule" id="MF_01039"/>
    </source>
</evidence>
<evidence type="ECO:0000313" key="11">
    <source>
        <dbReference type="EMBL" id="AXN01984.1"/>
    </source>
</evidence>
<dbReference type="PIRSF" id="PIRSF000709">
    <property type="entry name" value="6PFK_2-Ptase"/>
    <property type="match status" value="1"/>
</dbReference>
<dbReference type="InterPro" id="IPR001345">
    <property type="entry name" value="PG/BPGM_mutase_AS"/>
</dbReference>
<dbReference type="PROSITE" id="PS00175">
    <property type="entry name" value="PG_MUTASE"/>
    <property type="match status" value="1"/>
</dbReference>
<proteinExistence type="inferred from homology"/>
<keyword evidence="4 6" id="KW-0324">Glycolysis</keyword>
<dbReference type="UniPathway" id="UPA00109">
    <property type="reaction ID" value="UER00186"/>
</dbReference>
<dbReference type="AlphaFoldDB" id="A0A346DZ29"/>
<keyword evidence="5 6" id="KW-0413">Isomerase</keyword>
<dbReference type="Gene3D" id="3.40.50.1240">
    <property type="entry name" value="Phosphoglycerate mutase-like"/>
    <property type="match status" value="1"/>
</dbReference>
<feature type="active site" description="Proton donor/acceptor" evidence="6 7">
    <location>
        <position position="109"/>
    </location>
</feature>
<dbReference type="GO" id="GO:0006096">
    <property type="term" value="P:glycolytic process"/>
    <property type="evidence" value="ECO:0007669"/>
    <property type="project" value="UniProtKB-UniRule"/>
</dbReference>
<dbReference type="EMBL" id="CP028374">
    <property type="protein sequence ID" value="AXN01984.1"/>
    <property type="molecule type" value="Genomic_DNA"/>
</dbReference>
<feature type="binding site" evidence="6 8">
    <location>
        <begin position="30"/>
        <end position="37"/>
    </location>
    <ligand>
        <name>substrate</name>
    </ligand>
</feature>
<feature type="binding site" evidence="6 8">
    <location>
        <begin position="109"/>
        <end position="112"/>
    </location>
    <ligand>
        <name>substrate</name>
    </ligand>
</feature>
<dbReference type="HAMAP" id="MF_01039">
    <property type="entry name" value="PGAM_GpmA"/>
    <property type="match status" value="1"/>
</dbReference>
<dbReference type="EC" id="5.4.2.11" evidence="6 10"/>
<feature type="binding site" evidence="6 8">
    <location>
        <begin position="205"/>
        <end position="206"/>
    </location>
    <ligand>
        <name>substrate</name>
    </ligand>
</feature>
<dbReference type="CDD" id="cd07067">
    <property type="entry name" value="HP_PGM_like"/>
    <property type="match status" value="1"/>
</dbReference>
<dbReference type="Proteomes" id="UP000256856">
    <property type="component" value="Chromosome"/>
</dbReference>
<accession>A0A346DZ29</accession>
<comment type="similarity">
    <text evidence="2 6">Belongs to the phosphoglycerate mutase family. BPG-dependent PGAM subfamily.</text>
</comment>